<evidence type="ECO:0000256" key="1">
    <source>
        <dbReference type="ARBA" id="ARBA00001966"/>
    </source>
</evidence>
<evidence type="ECO:0000256" key="7">
    <source>
        <dbReference type="ARBA" id="ARBA00023014"/>
    </source>
</evidence>
<dbReference type="Pfam" id="PF01866">
    <property type="entry name" value="Diphthamide_syn"/>
    <property type="match status" value="1"/>
</dbReference>
<name>A0ABP1NJQ6_XYLVO</name>
<dbReference type="InterPro" id="IPR010014">
    <property type="entry name" value="DHP2"/>
</dbReference>
<comment type="pathway">
    <text evidence="2 8">Protein modification; peptidyl-diphthamide biosynthesis.</text>
</comment>
<reference evidence="9 10" key="1">
    <citation type="submission" date="2024-08" db="EMBL/GenBank/DDBJ databases">
        <authorList>
            <person name="Will J Nash"/>
            <person name="Angela Man"/>
            <person name="Seanna McTaggart"/>
            <person name="Kendall Baker"/>
            <person name="Tom Barker"/>
            <person name="Leah Catchpole"/>
            <person name="Alex Durrant"/>
            <person name="Karim Gharbi"/>
            <person name="Naomi Irish"/>
            <person name="Gemy Kaithakottil"/>
            <person name="Debby Ku"/>
            <person name="Aaliyah Providence"/>
            <person name="Felix Shaw"/>
            <person name="David Swarbreck"/>
            <person name="Chris Watkins"/>
            <person name="Ann M. McCartney"/>
            <person name="Giulio Formenti"/>
            <person name="Alice Mouton"/>
            <person name="Noel Vella"/>
            <person name="Bjorn M von Reumont"/>
            <person name="Adriana Vella"/>
            <person name="Wilfried Haerty"/>
        </authorList>
    </citation>
    <scope>NUCLEOTIDE SEQUENCE [LARGE SCALE GENOMIC DNA]</scope>
</reference>
<dbReference type="PANTHER" id="PTHR10762">
    <property type="entry name" value="DIPHTHAMIDE BIOSYNTHESIS PROTEIN"/>
    <property type="match status" value="1"/>
</dbReference>
<dbReference type="PANTHER" id="PTHR10762:SF2">
    <property type="entry name" value="2-(3-AMINO-3-CARBOXYPROPYL)HISTIDINE SYNTHASE SUBUNIT 2"/>
    <property type="match status" value="1"/>
</dbReference>
<evidence type="ECO:0000256" key="4">
    <source>
        <dbReference type="ARBA" id="ARBA00021914"/>
    </source>
</evidence>
<comment type="cofactor">
    <cofactor evidence="1">
        <name>[4Fe-4S] cluster</name>
        <dbReference type="ChEBI" id="CHEBI:49883"/>
    </cofactor>
</comment>
<dbReference type="Gene3D" id="3.40.50.11860">
    <property type="entry name" value="Diphthamide synthesis DPH1/DPH2 domain 3"/>
    <property type="match status" value="1"/>
</dbReference>
<accession>A0ABP1NJQ6</accession>
<keyword evidence="6 8" id="KW-0408">Iron</keyword>
<protein>
    <recommendedName>
        <fullName evidence="4 8">2-(3-amino-3-carboxypropyl)histidine synthase subunit 2</fullName>
    </recommendedName>
</protein>
<keyword evidence="5 8" id="KW-0479">Metal-binding</keyword>
<keyword evidence="7 8" id="KW-0411">Iron-sulfur</keyword>
<keyword evidence="10" id="KW-1185">Reference proteome</keyword>
<evidence type="ECO:0000256" key="8">
    <source>
        <dbReference type="RuleBase" id="RU364133"/>
    </source>
</evidence>
<organism evidence="9 10">
    <name type="scientific">Xylocopa violacea</name>
    <name type="common">Violet carpenter bee</name>
    <name type="synonym">Apis violacea</name>
    <dbReference type="NCBI Taxonomy" id="135666"/>
    <lineage>
        <taxon>Eukaryota</taxon>
        <taxon>Metazoa</taxon>
        <taxon>Ecdysozoa</taxon>
        <taxon>Arthropoda</taxon>
        <taxon>Hexapoda</taxon>
        <taxon>Insecta</taxon>
        <taxon>Pterygota</taxon>
        <taxon>Neoptera</taxon>
        <taxon>Endopterygota</taxon>
        <taxon>Hymenoptera</taxon>
        <taxon>Apocrita</taxon>
        <taxon>Aculeata</taxon>
        <taxon>Apoidea</taxon>
        <taxon>Anthophila</taxon>
        <taxon>Apidae</taxon>
        <taxon>Xylocopa</taxon>
        <taxon>Xylocopa</taxon>
    </lineage>
</organism>
<evidence type="ECO:0000256" key="3">
    <source>
        <dbReference type="ARBA" id="ARBA00006179"/>
    </source>
</evidence>
<dbReference type="SFLD" id="SFLDS00032">
    <property type="entry name" value="Radical_SAM_3-amino-3-carboxyp"/>
    <property type="match status" value="1"/>
</dbReference>
<sequence length="452" mass="51642">MNGVTDDDVYDVDKCSKWINAHNLNKVCLQFPDNLLPDSVEVALQLENRIKKKVYILGDTSCGSCCVDEIAAQHINADGIIHFGHACLNPTVRLPVFHVLPKKEIDTTEVINKFKLSFVDRSERILFFYDVTYAHKIENIHKMLNPIYENLVFTLLNCTSNTVFTDNKDDSSTIILGRCFKLDKAHKIEDYIAFFLGNNEKTFVTLAMTIPAKKWYYFENNNIVEYEALNTPWLKRRRFLVEKLKDAKVVGIVVATLGIKDYLKIITMVKRVLKEKNKKSYILSVGKINPTKLANFPEIDAFVVITCPENEIYDSREFLKPMLMPYEVELAFNSLRECYTQYCMDFRQILPDGINYINFKASTDSDVSLITGKLRNCDESTLCTNEMNTLVINNSSGVVAIGKAGAEFLYNRSWKGVEQRLGKDAVHSAEIGRYGLPSCYENEPISIKKDKD</sequence>
<evidence type="ECO:0000256" key="6">
    <source>
        <dbReference type="ARBA" id="ARBA00023004"/>
    </source>
</evidence>
<gene>
    <name evidence="9" type="ORF">XYLVIOL_LOCUS4414</name>
</gene>
<evidence type="ECO:0000256" key="2">
    <source>
        <dbReference type="ARBA" id="ARBA00005156"/>
    </source>
</evidence>
<dbReference type="InterPro" id="IPR016435">
    <property type="entry name" value="DPH1/DPH2"/>
</dbReference>
<dbReference type="NCBIfam" id="TIGR00272">
    <property type="entry name" value="DPH2"/>
    <property type="match status" value="1"/>
</dbReference>
<dbReference type="Proteomes" id="UP001642520">
    <property type="component" value="Unassembled WGS sequence"/>
</dbReference>
<dbReference type="NCBIfam" id="TIGR00322">
    <property type="entry name" value="diphth2_R"/>
    <property type="match status" value="1"/>
</dbReference>
<dbReference type="Gene3D" id="3.40.50.11840">
    <property type="entry name" value="Diphthamide synthesis DPH1/DPH2 domain 1"/>
    <property type="match status" value="1"/>
</dbReference>
<comment type="caution">
    <text evidence="9">The sequence shown here is derived from an EMBL/GenBank/DDBJ whole genome shotgun (WGS) entry which is preliminary data.</text>
</comment>
<comment type="function">
    <text evidence="8">Required for the first step of diphthamide biosynthesis, a post-translational modification of histidine which occurs in elongation factor 2. DPH1 and DPH2 transfer a 3-amino-3-carboxypropyl (ACP) group from S-adenosyl-L-methionine (SAM) to a histidine residue, the reaction is assisted by a reduction system comprising DPH3 and a NADH-dependent reductase. Facilitates the reduction of the catalytic iron-sulfur cluster found in the DPH1 subunit.</text>
</comment>
<dbReference type="EMBL" id="CAXAJV020001290">
    <property type="protein sequence ID" value="CAL7940298.1"/>
    <property type="molecule type" value="Genomic_DNA"/>
</dbReference>
<dbReference type="SFLD" id="SFLDG01121">
    <property type="entry name" value="Diphthamide_biosynthesis"/>
    <property type="match status" value="1"/>
</dbReference>
<evidence type="ECO:0000313" key="10">
    <source>
        <dbReference type="Proteomes" id="UP001642520"/>
    </source>
</evidence>
<dbReference type="InterPro" id="IPR042263">
    <property type="entry name" value="DPH1/DPH2_1"/>
</dbReference>
<evidence type="ECO:0000313" key="9">
    <source>
        <dbReference type="EMBL" id="CAL7940298.1"/>
    </source>
</evidence>
<comment type="similarity">
    <text evidence="3 8">Belongs to the DPH1/DPH2 family. DPH2 subfamily.</text>
</comment>
<evidence type="ECO:0000256" key="5">
    <source>
        <dbReference type="ARBA" id="ARBA00022723"/>
    </source>
</evidence>
<proteinExistence type="inferred from homology"/>
<dbReference type="InterPro" id="IPR042265">
    <property type="entry name" value="DPH1/DPH2_3"/>
</dbReference>